<dbReference type="AlphaFoldDB" id="A0A1V8RQ22"/>
<dbReference type="OrthoDB" id="8099294at2"/>
<organism evidence="2 3">
    <name type="scientific">Manganibacter manganicus</name>
    <dbReference type="NCBI Taxonomy" id="1873176"/>
    <lineage>
        <taxon>Bacteria</taxon>
        <taxon>Pseudomonadati</taxon>
        <taxon>Pseudomonadota</taxon>
        <taxon>Alphaproteobacteria</taxon>
        <taxon>Hyphomicrobiales</taxon>
        <taxon>Phyllobacteriaceae</taxon>
        <taxon>Manganibacter</taxon>
    </lineage>
</organism>
<evidence type="ECO:0000313" key="2">
    <source>
        <dbReference type="EMBL" id="OQM75268.1"/>
    </source>
</evidence>
<feature type="region of interest" description="Disordered" evidence="1">
    <location>
        <begin position="74"/>
        <end position="95"/>
    </location>
</feature>
<evidence type="ECO:0000256" key="1">
    <source>
        <dbReference type="SAM" id="MobiDB-lite"/>
    </source>
</evidence>
<evidence type="ECO:0000313" key="3">
    <source>
        <dbReference type="Proteomes" id="UP000191905"/>
    </source>
</evidence>
<name>A0A1V8RQ22_9HYPH</name>
<keyword evidence="3" id="KW-1185">Reference proteome</keyword>
<dbReference type="Proteomes" id="UP000191905">
    <property type="component" value="Unassembled WGS sequence"/>
</dbReference>
<proteinExistence type="predicted"/>
<sequence>MSEHAIEFLKDWIGKKCKAPSQPVRLEKQAEVLAKECAEKAAEVGIPLEDIQEEVGDIQELIVSRLEDAVDAEAAQDNSADFDALPPRAASAGGR</sequence>
<accession>A0A1V8RQ22</accession>
<reference evidence="2 3" key="1">
    <citation type="journal article" date="2016" name="Int. J. Syst. Evol. Microbiol.">
        <title>Pseudaminobacter manganicus sp. nov., isolated from sludge of a manganese mine.</title>
        <authorList>
            <person name="Li J."/>
            <person name="Huang J."/>
            <person name="Liao S."/>
            <person name="Wang G."/>
        </authorList>
    </citation>
    <scope>NUCLEOTIDE SEQUENCE [LARGE SCALE GENOMIC DNA]</scope>
    <source>
        <strain evidence="2 3">JH-7</strain>
    </source>
</reference>
<evidence type="ECO:0008006" key="4">
    <source>
        <dbReference type="Google" id="ProtNLM"/>
    </source>
</evidence>
<dbReference type="EMBL" id="MDET01000018">
    <property type="protein sequence ID" value="OQM75268.1"/>
    <property type="molecule type" value="Genomic_DNA"/>
</dbReference>
<gene>
    <name evidence="2" type="ORF">BFN67_19120</name>
</gene>
<comment type="caution">
    <text evidence="2">The sequence shown here is derived from an EMBL/GenBank/DDBJ whole genome shotgun (WGS) entry which is preliminary data.</text>
</comment>
<protein>
    <recommendedName>
        <fullName evidence="4">DUF768 domain-containing protein</fullName>
    </recommendedName>
</protein>